<organism evidence="3 4">
    <name type="scientific">Pedococcus ginsenosidimutans</name>
    <dbReference type="NCBI Taxonomy" id="490570"/>
    <lineage>
        <taxon>Bacteria</taxon>
        <taxon>Bacillati</taxon>
        <taxon>Actinomycetota</taxon>
        <taxon>Actinomycetes</taxon>
        <taxon>Micrococcales</taxon>
        <taxon>Intrasporangiaceae</taxon>
        <taxon>Pedococcus</taxon>
    </lineage>
</organism>
<feature type="region of interest" description="Disordered" evidence="2">
    <location>
        <begin position="177"/>
        <end position="199"/>
    </location>
</feature>
<evidence type="ECO:0000313" key="3">
    <source>
        <dbReference type="EMBL" id="GAA4717134.1"/>
    </source>
</evidence>
<dbReference type="Gene3D" id="3.40.50.2000">
    <property type="entry name" value="Glycogen Phosphorylase B"/>
    <property type="match status" value="2"/>
</dbReference>
<keyword evidence="4" id="KW-1185">Reference proteome</keyword>
<dbReference type="Pfam" id="PF13692">
    <property type="entry name" value="Glyco_trans_1_4"/>
    <property type="match status" value="1"/>
</dbReference>
<dbReference type="EMBL" id="BAABLO010000004">
    <property type="protein sequence ID" value="GAA4717134.1"/>
    <property type="molecule type" value="Genomic_DNA"/>
</dbReference>
<dbReference type="PANTHER" id="PTHR45947">
    <property type="entry name" value="SULFOQUINOVOSYL TRANSFERASE SQD2"/>
    <property type="match status" value="1"/>
</dbReference>
<protein>
    <recommendedName>
        <fullName evidence="1">D-inositol 3-phosphate glycosyltransferase</fullName>
    </recommendedName>
</protein>
<reference evidence="4" key="1">
    <citation type="journal article" date="2019" name="Int. J. Syst. Evol. Microbiol.">
        <title>The Global Catalogue of Microorganisms (GCM) 10K type strain sequencing project: providing services to taxonomists for standard genome sequencing and annotation.</title>
        <authorList>
            <consortium name="The Broad Institute Genomics Platform"/>
            <consortium name="The Broad Institute Genome Sequencing Center for Infectious Disease"/>
            <person name="Wu L."/>
            <person name="Ma J."/>
        </authorList>
    </citation>
    <scope>NUCLEOTIDE SEQUENCE [LARGE SCALE GENOMIC DNA]</scope>
    <source>
        <strain evidence="4">JCM 18961</strain>
    </source>
</reference>
<name>A0ABP8XYU3_9MICO</name>
<evidence type="ECO:0000256" key="1">
    <source>
        <dbReference type="ARBA" id="ARBA00021292"/>
    </source>
</evidence>
<feature type="compositionally biased region" description="Low complexity" evidence="2">
    <location>
        <begin position="14"/>
        <end position="23"/>
    </location>
</feature>
<feature type="region of interest" description="Disordered" evidence="2">
    <location>
        <begin position="739"/>
        <end position="776"/>
    </location>
</feature>
<dbReference type="Proteomes" id="UP001500556">
    <property type="component" value="Unassembled WGS sequence"/>
</dbReference>
<evidence type="ECO:0000313" key="4">
    <source>
        <dbReference type="Proteomes" id="UP001500556"/>
    </source>
</evidence>
<gene>
    <name evidence="3" type="ORF">GCM10025782_12780</name>
</gene>
<accession>A0ABP8XYU3</accession>
<sequence>MTGPAAVGTTSPVATAGPGTADPAGERETTDVRAALEEVRAAPTILQGLRSVEALTRAAALDDGTSLGLLREAALDARDGVTGLGAIHALAALPEPDATTLVPMLGTGTAFTAQHAAWALEHAPPVPAAVPPLVALVAAGGFTAMLAQRTLERWAGVVPSLVLEALVSAVDRSWRDHAGTGGSRGGKAQAGQGRSPDHLGATTRLVETVGLVPGDAATAVLVGMVQPAQLPAPAALAAATALGDRLITPRLGARRHAPVPGRARDGLTVVQLFLHADIDGRLTSAGKGDTGGIATLLVQLGDALLEGHRGVERVVTVSRGGPDTAPVPTDLAAPGHHYAPVPLWGPPVGMADAWVHRVAVRRGVRRVLQAAGDVDAVHLRMADVGSLAAAEAARELGVPVVFTLAPDPHVVLARREAAGELTRARFAEVDGVEHLAYRDRLVRELADGADQLVLFPRPELGRDTRELLGLDLDTDRERARSTVVAEGIDFRAVDRASAALRPGARAMTAADDALGELDALLAELPEQRRGLPLAISVGRLNRVKGMATLTRAWATTPALHDACNLLVVGGDLTSPSPDEATELDQVFAAVPREQAAPQGLLLSGHRPHATVATWLAATLRGRPGLSAPGGVYVSASLKEEFGLAILEAMAASLVVVAPDGGGPATYVEQGVTGILTDTTSSEALASAVLEALELARSPQTRMAQKRALATLRERFSIDAMADALACVYAGASGRATDATGETARAEASAHVGRPGTTHPATHPVTRVARPSTGAAS</sequence>
<dbReference type="PANTHER" id="PTHR45947:SF3">
    <property type="entry name" value="SULFOQUINOVOSYL TRANSFERASE SQD2"/>
    <property type="match status" value="1"/>
</dbReference>
<dbReference type="SUPFAM" id="SSF53756">
    <property type="entry name" value="UDP-Glycosyltransferase/glycogen phosphorylase"/>
    <property type="match status" value="1"/>
</dbReference>
<feature type="region of interest" description="Disordered" evidence="2">
    <location>
        <begin position="1"/>
        <end position="27"/>
    </location>
</feature>
<proteinExistence type="predicted"/>
<evidence type="ECO:0000256" key="2">
    <source>
        <dbReference type="SAM" id="MobiDB-lite"/>
    </source>
</evidence>
<dbReference type="InterPro" id="IPR050194">
    <property type="entry name" value="Glycosyltransferase_grp1"/>
</dbReference>
<comment type="caution">
    <text evidence="3">The sequence shown here is derived from an EMBL/GenBank/DDBJ whole genome shotgun (WGS) entry which is preliminary data.</text>
</comment>
<dbReference type="CDD" id="cd03801">
    <property type="entry name" value="GT4_PimA-like"/>
    <property type="match status" value="1"/>
</dbReference>